<organism evidence="3 4">
    <name type="scientific">Phytophthora palmivora</name>
    <dbReference type="NCBI Taxonomy" id="4796"/>
    <lineage>
        <taxon>Eukaryota</taxon>
        <taxon>Sar</taxon>
        <taxon>Stramenopiles</taxon>
        <taxon>Oomycota</taxon>
        <taxon>Peronosporomycetes</taxon>
        <taxon>Peronosporales</taxon>
        <taxon>Peronosporaceae</taxon>
        <taxon>Phytophthora</taxon>
    </lineage>
</organism>
<gene>
    <name evidence="3" type="ORF">PHPALM_28220</name>
</gene>
<protein>
    <recommendedName>
        <fullName evidence="2">Retrotransposon gag domain-containing protein</fullName>
    </recommendedName>
</protein>
<feature type="domain" description="Retrotransposon gag" evidence="2">
    <location>
        <begin position="71"/>
        <end position="145"/>
    </location>
</feature>
<dbReference type="EMBL" id="NCKW01015531">
    <property type="protein sequence ID" value="POM62604.1"/>
    <property type="molecule type" value="Genomic_DNA"/>
</dbReference>
<evidence type="ECO:0000256" key="1">
    <source>
        <dbReference type="SAM" id="MobiDB-lite"/>
    </source>
</evidence>
<feature type="compositionally biased region" description="Polar residues" evidence="1">
    <location>
        <begin position="1"/>
        <end position="27"/>
    </location>
</feature>
<evidence type="ECO:0000313" key="3">
    <source>
        <dbReference type="EMBL" id="POM62604.1"/>
    </source>
</evidence>
<proteinExistence type="predicted"/>
<dbReference type="OrthoDB" id="121393at2759"/>
<feature type="region of interest" description="Disordered" evidence="1">
    <location>
        <begin position="1"/>
        <end position="32"/>
    </location>
</feature>
<dbReference type="AlphaFoldDB" id="A0A2P4XAL7"/>
<keyword evidence="4" id="KW-1185">Reference proteome</keyword>
<evidence type="ECO:0000313" key="4">
    <source>
        <dbReference type="Proteomes" id="UP000237271"/>
    </source>
</evidence>
<sequence length="205" mass="23579">METNNVPPNRGSSGSFGNNYKQTSGCTQAEPPKYHGTLKENLELLFVTGEQYYADYHPLMTENSGAFVTMVSCYLAPTPMNWYRQFVTDWDRNHIARTWETFKTAMRKCFLPPDFEYMLREKLGKLTQIGSLCDYVSVFQDVLDPYKVPISPLESRFYSQQGLHSETSRHLREHHPATLEEAIELAMRFDYGALLAVHHQPLLSG</sequence>
<reference evidence="3 4" key="1">
    <citation type="journal article" date="2017" name="Genome Biol. Evol.">
        <title>Phytophthora megakarya and P. palmivora, closely related causal agents of cacao black pod rot, underwent increases in genome sizes and gene numbers by different mechanisms.</title>
        <authorList>
            <person name="Ali S.S."/>
            <person name="Shao J."/>
            <person name="Lary D.J."/>
            <person name="Kronmiller B."/>
            <person name="Shen D."/>
            <person name="Strem M.D."/>
            <person name="Amoako-Attah I."/>
            <person name="Akrofi A.Y."/>
            <person name="Begoude B.A."/>
            <person name="Ten Hoopen G.M."/>
            <person name="Coulibaly K."/>
            <person name="Kebe B.I."/>
            <person name="Melnick R.L."/>
            <person name="Guiltinan M.J."/>
            <person name="Tyler B.M."/>
            <person name="Meinhardt L.W."/>
            <person name="Bailey B.A."/>
        </authorList>
    </citation>
    <scope>NUCLEOTIDE SEQUENCE [LARGE SCALE GENOMIC DNA]</scope>
    <source>
        <strain evidence="4">sbr112.9</strain>
    </source>
</reference>
<dbReference type="Pfam" id="PF03732">
    <property type="entry name" value="Retrotrans_gag"/>
    <property type="match status" value="1"/>
</dbReference>
<name>A0A2P4XAL7_9STRA</name>
<accession>A0A2P4XAL7</accession>
<evidence type="ECO:0000259" key="2">
    <source>
        <dbReference type="Pfam" id="PF03732"/>
    </source>
</evidence>
<dbReference type="Proteomes" id="UP000237271">
    <property type="component" value="Unassembled WGS sequence"/>
</dbReference>
<comment type="caution">
    <text evidence="3">The sequence shown here is derived from an EMBL/GenBank/DDBJ whole genome shotgun (WGS) entry which is preliminary data.</text>
</comment>
<dbReference type="InterPro" id="IPR005162">
    <property type="entry name" value="Retrotrans_gag_dom"/>
</dbReference>